<dbReference type="Gene3D" id="3.80.10.10">
    <property type="entry name" value="Ribonuclease Inhibitor"/>
    <property type="match status" value="1"/>
</dbReference>
<comment type="caution">
    <text evidence="1">The sequence shown here is derived from an EMBL/GenBank/DDBJ whole genome shotgun (WGS) entry which is preliminary data.</text>
</comment>
<dbReference type="EMBL" id="CAJNOJ010000058">
    <property type="protein sequence ID" value="CAF0990442.1"/>
    <property type="molecule type" value="Genomic_DNA"/>
</dbReference>
<name>A0A814G2B5_ADIRI</name>
<proteinExistence type="predicted"/>
<evidence type="ECO:0000313" key="1">
    <source>
        <dbReference type="EMBL" id="CAF0990442.1"/>
    </source>
</evidence>
<reference evidence="1" key="1">
    <citation type="submission" date="2021-02" db="EMBL/GenBank/DDBJ databases">
        <authorList>
            <person name="Nowell W R."/>
        </authorList>
    </citation>
    <scope>NUCLEOTIDE SEQUENCE</scope>
</reference>
<dbReference type="Proteomes" id="UP000663852">
    <property type="component" value="Unassembled WGS sequence"/>
</dbReference>
<accession>A0A814G2B5</accession>
<dbReference type="InterPro" id="IPR032675">
    <property type="entry name" value="LRR_dom_sf"/>
</dbReference>
<organism evidence="1 2">
    <name type="scientific">Adineta ricciae</name>
    <name type="common">Rotifer</name>
    <dbReference type="NCBI Taxonomy" id="249248"/>
    <lineage>
        <taxon>Eukaryota</taxon>
        <taxon>Metazoa</taxon>
        <taxon>Spiralia</taxon>
        <taxon>Gnathifera</taxon>
        <taxon>Rotifera</taxon>
        <taxon>Eurotatoria</taxon>
        <taxon>Bdelloidea</taxon>
        <taxon>Adinetida</taxon>
        <taxon>Adinetidae</taxon>
        <taxon>Adineta</taxon>
    </lineage>
</organism>
<sequence>MCNLCQCFAIIVDIFCCRNNDQNVIADGLRNNQTLVIIRLTYNQIANVGIEHLANGLRSNDTLDTLDL</sequence>
<evidence type="ECO:0000313" key="2">
    <source>
        <dbReference type="Proteomes" id="UP000663852"/>
    </source>
</evidence>
<gene>
    <name evidence="1" type="ORF">EDS130_LOCUS14361</name>
</gene>
<dbReference type="SUPFAM" id="SSF52047">
    <property type="entry name" value="RNI-like"/>
    <property type="match status" value="1"/>
</dbReference>
<dbReference type="OrthoDB" id="120976at2759"/>
<protein>
    <submittedName>
        <fullName evidence="1">Uncharacterized protein</fullName>
    </submittedName>
</protein>
<dbReference type="AlphaFoldDB" id="A0A814G2B5"/>